<evidence type="ECO:0000313" key="11">
    <source>
        <dbReference type="EMBL" id="SUU97940.1"/>
    </source>
</evidence>
<dbReference type="SUPFAM" id="SSF88723">
    <property type="entry name" value="PIN domain-like"/>
    <property type="match status" value="1"/>
</dbReference>
<evidence type="ECO:0000259" key="8">
    <source>
        <dbReference type="Pfam" id="PF01850"/>
    </source>
</evidence>
<organism evidence="11 13">
    <name type="scientific">Avibacterium paragallinarum</name>
    <name type="common">Haemophilus gallinarum</name>
    <dbReference type="NCBI Taxonomy" id="728"/>
    <lineage>
        <taxon>Bacteria</taxon>
        <taxon>Pseudomonadati</taxon>
        <taxon>Pseudomonadota</taxon>
        <taxon>Gammaproteobacteria</taxon>
        <taxon>Pasteurellales</taxon>
        <taxon>Pasteurellaceae</taxon>
        <taxon>Avibacterium</taxon>
    </lineage>
</organism>
<evidence type="ECO:0000313" key="14">
    <source>
        <dbReference type="Proteomes" id="UP001347884"/>
    </source>
</evidence>
<reference evidence="9" key="4">
    <citation type="submission" date="2022-05" db="EMBL/GenBank/DDBJ databases">
        <authorList>
            <person name="Chen Y."/>
            <person name="Zhu J."/>
            <person name="Zhu K."/>
        </authorList>
    </citation>
    <scope>NUCLEOTIDE SEQUENCE</scope>
    <source>
        <strain evidence="9">AV25</strain>
    </source>
</reference>
<dbReference type="eggNOG" id="COG1487">
    <property type="taxonomic scope" value="Bacteria"/>
</dbReference>
<dbReference type="Pfam" id="PF01850">
    <property type="entry name" value="PIN"/>
    <property type="match status" value="1"/>
</dbReference>
<dbReference type="PANTHER" id="PTHR33653:SF1">
    <property type="entry name" value="RIBONUCLEASE VAPC2"/>
    <property type="match status" value="1"/>
</dbReference>
<dbReference type="Proteomes" id="UP000254620">
    <property type="component" value="Unassembled WGS sequence"/>
</dbReference>
<dbReference type="GO" id="GO:0004518">
    <property type="term" value="F:nuclease activity"/>
    <property type="evidence" value="ECO:0007669"/>
    <property type="project" value="UniProtKB-KW"/>
</dbReference>
<evidence type="ECO:0000256" key="6">
    <source>
        <dbReference type="ARBA" id="ARBA00022842"/>
    </source>
</evidence>
<evidence type="ECO:0000313" key="10">
    <source>
        <dbReference type="EMBL" id="PXZ38360.1"/>
    </source>
</evidence>
<dbReference type="CDD" id="cd18746">
    <property type="entry name" value="PIN_VapC4-5_FitB-like"/>
    <property type="match status" value="1"/>
</dbReference>
<dbReference type="EC" id="3.1.-.-" evidence="11"/>
<proteinExistence type="inferred from homology"/>
<gene>
    <name evidence="11" type="primary">fitB_2</name>
    <name evidence="10" type="ORF">DM482_09700</name>
    <name evidence="9" type="ORF">M5S13_08455</name>
    <name evidence="11" type="ORF">NCTC10926_01343</name>
</gene>
<dbReference type="EMBL" id="UFSW01000001">
    <property type="protein sequence ID" value="SUU97940.1"/>
    <property type="molecule type" value="Genomic_DNA"/>
</dbReference>
<dbReference type="AlphaFoldDB" id="A0A0F5EZV3"/>
<dbReference type="EMBL" id="JAMDKF010000018">
    <property type="protein sequence ID" value="MEE6041916.1"/>
    <property type="molecule type" value="Genomic_DNA"/>
</dbReference>
<keyword evidence="14" id="KW-1185">Reference proteome</keyword>
<evidence type="ECO:0000256" key="2">
    <source>
        <dbReference type="ARBA" id="ARBA00022649"/>
    </source>
</evidence>
<reference evidence="10 12" key="1">
    <citation type="submission" date="2018-06" db="EMBL/GenBank/DDBJ databases">
        <authorList>
            <person name="Teymurazov M."/>
            <person name="Kislichkina A."/>
            <person name="Abaymova A."/>
            <person name="Mukhina T."/>
            <person name="Mayskaya N."/>
            <person name="Svetoch E."/>
            <person name="Bogun A."/>
        </authorList>
    </citation>
    <scope>NUCLEOTIDE SEQUENCE [LARGE SCALE GENOMIC DNA]</scope>
    <source>
        <strain evidence="10 12">SCPM-O-B-8406</strain>
    </source>
</reference>
<evidence type="ECO:0000256" key="7">
    <source>
        <dbReference type="ARBA" id="ARBA00038093"/>
    </source>
</evidence>
<evidence type="ECO:0000313" key="13">
    <source>
        <dbReference type="Proteomes" id="UP000254620"/>
    </source>
</evidence>
<evidence type="ECO:0000256" key="4">
    <source>
        <dbReference type="ARBA" id="ARBA00022723"/>
    </source>
</evidence>
<evidence type="ECO:0000313" key="9">
    <source>
        <dbReference type="EMBL" id="MEE6041916.1"/>
    </source>
</evidence>
<reference evidence="11 13" key="2">
    <citation type="submission" date="2018-06" db="EMBL/GenBank/DDBJ databases">
        <authorList>
            <consortium name="Pathogen Informatics"/>
            <person name="Doyle S."/>
        </authorList>
    </citation>
    <scope>NUCLEOTIDE SEQUENCE [LARGE SCALE GENOMIC DNA]</scope>
    <source>
        <strain evidence="11 13">NCTC10926</strain>
    </source>
</reference>
<keyword evidence="6" id="KW-0460">Magnesium</keyword>
<dbReference type="GO" id="GO:0016787">
    <property type="term" value="F:hydrolase activity"/>
    <property type="evidence" value="ECO:0007669"/>
    <property type="project" value="UniProtKB-KW"/>
</dbReference>
<dbReference type="InterPro" id="IPR002716">
    <property type="entry name" value="PIN_dom"/>
</dbReference>
<dbReference type="Proteomes" id="UP001347884">
    <property type="component" value="Unassembled WGS sequence"/>
</dbReference>
<dbReference type="STRING" id="728.VY92_11020"/>
<comment type="similarity">
    <text evidence="7">Belongs to the PINc/VapC protein family.</text>
</comment>
<dbReference type="Proteomes" id="UP000247594">
    <property type="component" value="Unassembled WGS sequence"/>
</dbReference>
<accession>A0A0F5EZV3</accession>
<evidence type="ECO:0000256" key="1">
    <source>
        <dbReference type="ARBA" id="ARBA00001946"/>
    </source>
</evidence>
<evidence type="ECO:0000256" key="3">
    <source>
        <dbReference type="ARBA" id="ARBA00022722"/>
    </source>
</evidence>
<dbReference type="InterPro" id="IPR050556">
    <property type="entry name" value="Type_II_TA_system_RNase"/>
</dbReference>
<sequence length="139" mass="15819">MYFIDTNILSEIRKIKQGKANLGLIRWLSSINEAQIYTNVVVIMELERGILAKERKDPPQGKALRQWFEQSIKPSFAHRILPLDEKTAKICASLHIPDHSPENDAWIAASAIQYGLTLVTRNTADFSRMGVKLLNPFDE</sequence>
<keyword evidence="4" id="KW-0479">Metal-binding</keyword>
<keyword evidence="2" id="KW-1277">Toxin-antitoxin system</keyword>
<dbReference type="OrthoDB" id="9804823at2"/>
<reference evidence="9 14" key="3">
    <citation type="journal article" date="2022" name="Front. Microbiol.">
        <title>Commensal bacteria contribute to the growth of multidrug-resistant Avibacterium paragallinarum in chickens.</title>
        <authorList>
            <person name="Zhu J."/>
            <person name="Chen Y."/>
            <person name="Wu Y."/>
            <person name="Wang Y."/>
            <person name="Zhu K."/>
        </authorList>
    </citation>
    <scope>NUCLEOTIDE SEQUENCE [LARGE SCALE GENOMIC DNA]</scope>
    <source>
        <strain evidence="9 14">AV25</strain>
    </source>
</reference>
<protein>
    <submittedName>
        <fullName evidence="10">PIN domain nuclease</fullName>
    </submittedName>
    <submittedName>
        <fullName evidence="11">Probable ribonuclease FitB</fullName>
        <ecNumber evidence="11">3.1.-.-</ecNumber>
    </submittedName>
    <submittedName>
        <fullName evidence="9">Type II toxin-antitoxin system VapC family toxin</fullName>
    </submittedName>
</protein>
<name>A0A0F5EZV3_AVIPA</name>
<comment type="cofactor">
    <cofactor evidence="1">
        <name>Mg(2+)</name>
        <dbReference type="ChEBI" id="CHEBI:18420"/>
    </cofactor>
</comment>
<feature type="domain" description="PIN" evidence="8">
    <location>
        <begin position="2"/>
        <end position="130"/>
    </location>
</feature>
<dbReference type="PANTHER" id="PTHR33653">
    <property type="entry name" value="RIBONUCLEASE VAPC2"/>
    <property type="match status" value="1"/>
</dbReference>
<dbReference type="GO" id="GO:0046872">
    <property type="term" value="F:metal ion binding"/>
    <property type="evidence" value="ECO:0007669"/>
    <property type="project" value="UniProtKB-KW"/>
</dbReference>
<evidence type="ECO:0000313" key="12">
    <source>
        <dbReference type="Proteomes" id="UP000247594"/>
    </source>
</evidence>
<dbReference type="Gene3D" id="3.40.50.1010">
    <property type="entry name" value="5'-nuclease"/>
    <property type="match status" value="1"/>
</dbReference>
<dbReference type="InterPro" id="IPR029060">
    <property type="entry name" value="PIN-like_dom_sf"/>
</dbReference>
<evidence type="ECO:0000256" key="5">
    <source>
        <dbReference type="ARBA" id="ARBA00022801"/>
    </source>
</evidence>
<dbReference type="EMBL" id="QJPJ01000018">
    <property type="protein sequence ID" value="PXZ38360.1"/>
    <property type="molecule type" value="Genomic_DNA"/>
</dbReference>
<keyword evidence="5 11" id="KW-0378">Hydrolase</keyword>
<keyword evidence="3" id="KW-0540">Nuclease</keyword>
<dbReference type="RefSeq" id="WP_046097941.1">
    <property type="nucleotide sequence ID" value="NZ_CP081939.1"/>
</dbReference>